<evidence type="ECO:0000313" key="2">
    <source>
        <dbReference type="Proteomes" id="UP000830167"/>
    </source>
</evidence>
<name>A0ABY4CIX0_9BACL</name>
<protein>
    <recommendedName>
        <fullName evidence="3">Bh protein</fullName>
    </recommendedName>
</protein>
<reference evidence="1" key="1">
    <citation type="submission" date="2021-12" db="EMBL/GenBank/DDBJ databases">
        <title>Alicyclobacillaceae gen. nov., sp. nov., isolated from chalcocite enrichment system.</title>
        <authorList>
            <person name="Jiang Z."/>
        </authorList>
    </citation>
    <scope>NUCLEOTIDE SEQUENCE</scope>
    <source>
        <strain evidence="1">MYW30-H2</strain>
    </source>
</reference>
<dbReference type="EMBL" id="CP089291">
    <property type="protein sequence ID" value="UOF90395.1"/>
    <property type="molecule type" value="Genomic_DNA"/>
</dbReference>
<gene>
    <name evidence="1" type="ORF">LSG31_21485</name>
</gene>
<accession>A0ABY4CIX0</accession>
<sequence>MYKREVETELFCVQCAKDSLHTVVYINGIIYKITCETCGKIVVNGTLSKEVYGRLVERALTKPKRMKQEIEQEIKLGELRKMMRLPLRMVSKPFRLYHEVEGIKKLEKEKPMT</sequence>
<keyword evidence="2" id="KW-1185">Reference proteome</keyword>
<evidence type="ECO:0000313" key="1">
    <source>
        <dbReference type="EMBL" id="UOF90395.1"/>
    </source>
</evidence>
<dbReference type="Proteomes" id="UP000830167">
    <property type="component" value="Chromosome"/>
</dbReference>
<evidence type="ECO:0008006" key="3">
    <source>
        <dbReference type="Google" id="ProtNLM"/>
    </source>
</evidence>
<dbReference type="RefSeq" id="WP_347437089.1">
    <property type="nucleotide sequence ID" value="NZ_CP089291.1"/>
</dbReference>
<proteinExistence type="predicted"/>
<organism evidence="1 2">
    <name type="scientific">Fodinisporobacter ferrooxydans</name>
    <dbReference type="NCBI Taxonomy" id="2901836"/>
    <lineage>
        <taxon>Bacteria</taxon>
        <taxon>Bacillati</taxon>
        <taxon>Bacillota</taxon>
        <taxon>Bacilli</taxon>
        <taxon>Bacillales</taxon>
        <taxon>Alicyclobacillaceae</taxon>
        <taxon>Fodinisporobacter</taxon>
    </lineage>
</organism>